<evidence type="ECO:0000313" key="2">
    <source>
        <dbReference type="EMBL" id="TEB33282.1"/>
    </source>
</evidence>
<dbReference type="GO" id="GO:0006261">
    <property type="term" value="P:DNA-templated DNA replication"/>
    <property type="evidence" value="ECO:0007669"/>
    <property type="project" value="TreeGrafter"/>
</dbReference>
<evidence type="ECO:0008006" key="4">
    <source>
        <dbReference type="Google" id="ProtNLM"/>
    </source>
</evidence>
<dbReference type="EMBL" id="QPFP01000013">
    <property type="protein sequence ID" value="TEB33282.1"/>
    <property type="molecule type" value="Genomic_DNA"/>
</dbReference>
<dbReference type="Proteomes" id="UP000298030">
    <property type="component" value="Unassembled WGS sequence"/>
</dbReference>
<evidence type="ECO:0000256" key="1">
    <source>
        <dbReference type="SAM" id="MobiDB-lite"/>
    </source>
</evidence>
<dbReference type="GO" id="GO:0000731">
    <property type="term" value="P:DNA synthesis involved in DNA repair"/>
    <property type="evidence" value="ECO:0007669"/>
    <property type="project" value="InterPro"/>
</dbReference>
<comment type="caution">
    <text evidence="2">The sequence shown here is derived from an EMBL/GenBank/DDBJ whole genome shotgun (WGS) entry which is preliminary data.</text>
</comment>
<feature type="region of interest" description="Disordered" evidence="1">
    <location>
        <begin position="1"/>
        <end position="115"/>
    </location>
</feature>
<sequence>MPSQSSQNAMSQSNLAFGASKASAAANKAKQAGGTAAPSPPAPTPTEPGLPTAAEAQTEEKKSDAKGDATLPASTSSTSQEGKETAGNKEQNKWEETIEKRTAKENDIETVSQPKDQDVTLAVAKDVKEESGAKEELGAAEENKVVEGKAKDAGALFFTASSVAARTNRFRLIPVQTTEDPIDPIEAMLRVFDLTPKYGPYIGMTRGKRWKRAQELELDPPLEVYGALMTEEGLEDPKYAQCVFEGRV</sequence>
<protein>
    <recommendedName>
        <fullName evidence="4">DNA polymerase delta subunit 4</fullName>
    </recommendedName>
</protein>
<dbReference type="GO" id="GO:0043625">
    <property type="term" value="C:delta DNA polymerase complex"/>
    <property type="evidence" value="ECO:0007669"/>
    <property type="project" value="TreeGrafter"/>
</dbReference>
<proteinExistence type="predicted"/>
<reference evidence="2 3" key="1">
    <citation type="journal article" date="2019" name="Nat. Ecol. Evol.">
        <title>Megaphylogeny resolves global patterns of mushroom evolution.</title>
        <authorList>
            <person name="Varga T."/>
            <person name="Krizsan K."/>
            <person name="Foldi C."/>
            <person name="Dima B."/>
            <person name="Sanchez-Garcia M."/>
            <person name="Sanchez-Ramirez S."/>
            <person name="Szollosi G.J."/>
            <person name="Szarkandi J.G."/>
            <person name="Papp V."/>
            <person name="Albert L."/>
            <person name="Andreopoulos W."/>
            <person name="Angelini C."/>
            <person name="Antonin V."/>
            <person name="Barry K.W."/>
            <person name="Bougher N.L."/>
            <person name="Buchanan P."/>
            <person name="Buyck B."/>
            <person name="Bense V."/>
            <person name="Catcheside P."/>
            <person name="Chovatia M."/>
            <person name="Cooper J."/>
            <person name="Damon W."/>
            <person name="Desjardin D."/>
            <person name="Finy P."/>
            <person name="Geml J."/>
            <person name="Haridas S."/>
            <person name="Hughes K."/>
            <person name="Justo A."/>
            <person name="Karasinski D."/>
            <person name="Kautmanova I."/>
            <person name="Kiss B."/>
            <person name="Kocsube S."/>
            <person name="Kotiranta H."/>
            <person name="LaButti K.M."/>
            <person name="Lechner B.E."/>
            <person name="Liimatainen K."/>
            <person name="Lipzen A."/>
            <person name="Lukacs Z."/>
            <person name="Mihaltcheva S."/>
            <person name="Morgado L.N."/>
            <person name="Niskanen T."/>
            <person name="Noordeloos M.E."/>
            <person name="Ohm R.A."/>
            <person name="Ortiz-Santana B."/>
            <person name="Ovrebo C."/>
            <person name="Racz N."/>
            <person name="Riley R."/>
            <person name="Savchenko A."/>
            <person name="Shiryaev A."/>
            <person name="Soop K."/>
            <person name="Spirin V."/>
            <person name="Szebenyi C."/>
            <person name="Tomsovsky M."/>
            <person name="Tulloss R.E."/>
            <person name="Uehling J."/>
            <person name="Grigoriev I.V."/>
            <person name="Vagvolgyi C."/>
            <person name="Papp T."/>
            <person name="Martin F.M."/>
            <person name="Miettinen O."/>
            <person name="Hibbett D.S."/>
            <person name="Nagy L.G."/>
        </authorList>
    </citation>
    <scope>NUCLEOTIDE SEQUENCE [LARGE SCALE GENOMIC DNA]</scope>
    <source>
        <strain evidence="2 3">FP101781</strain>
    </source>
</reference>
<dbReference type="PANTHER" id="PTHR14303:SF0">
    <property type="entry name" value="DNA POLYMERASE DELTA SUBUNIT 4"/>
    <property type="match status" value="1"/>
</dbReference>
<feature type="compositionally biased region" description="Basic and acidic residues" evidence="1">
    <location>
        <begin position="58"/>
        <end position="67"/>
    </location>
</feature>
<accession>A0A4Y7TI99</accession>
<dbReference type="STRING" id="71717.A0A4Y7TI99"/>
<dbReference type="PANTHER" id="PTHR14303">
    <property type="entry name" value="DNA POLYMERASE DELTA SUBUNIT 4"/>
    <property type="match status" value="1"/>
</dbReference>
<keyword evidence="3" id="KW-1185">Reference proteome</keyword>
<evidence type="ECO:0000313" key="3">
    <source>
        <dbReference type="Proteomes" id="UP000298030"/>
    </source>
</evidence>
<dbReference type="Pfam" id="PF04081">
    <property type="entry name" value="DNA_pol_delta_4"/>
    <property type="match status" value="1"/>
</dbReference>
<dbReference type="GO" id="GO:0003887">
    <property type="term" value="F:DNA-directed DNA polymerase activity"/>
    <property type="evidence" value="ECO:0007669"/>
    <property type="project" value="TreeGrafter"/>
</dbReference>
<organism evidence="2 3">
    <name type="scientific">Coprinellus micaceus</name>
    <name type="common">Glistening ink-cap mushroom</name>
    <name type="synonym">Coprinus micaceus</name>
    <dbReference type="NCBI Taxonomy" id="71717"/>
    <lineage>
        <taxon>Eukaryota</taxon>
        <taxon>Fungi</taxon>
        <taxon>Dikarya</taxon>
        <taxon>Basidiomycota</taxon>
        <taxon>Agaricomycotina</taxon>
        <taxon>Agaricomycetes</taxon>
        <taxon>Agaricomycetidae</taxon>
        <taxon>Agaricales</taxon>
        <taxon>Agaricineae</taxon>
        <taxon>Psathyrellaceae</taxon>
        <taxon>Coprinellus</taxon>
    </lineage>
</organism>
<feature type="compositionally biased region" description="Low complexity" evidence="1">
    <location>
        <begin position="1"/>
        <end position="37"/>
    </location>
</feature>
<dbReference type="AlphaFoldDB" id="A0A4Y7TI99"/>
<feature type="compositionally biased region" description="Pro residues" evidence="1">
    <location>
        <begin position="38"/>
        <end position="48"/>
    </location>
</feature>
<name>A0A4Y7TI99_COPMI</name>
<gene>
    <name evidence="2" type="ORF">FA13DRAFT_1790296</name>
</gene>
<dbReference type="InterPro" id="IPR007218">
    <property type="entry name" value="DNA_pol_delta_4"/>
</dbReference>
<feature type="compositionally biased region" description="Basic and acidic residues" evidence="1">
    <location>
        <begin position="81"/>
        <end position="107"/>
    </location>
</feature>
<dbReference type="OrthoDB" id="3066867at2759"/>